<evidence type="ECO:0000313" key="5">
    <source>
        <dbReference type="Proteomes" id="UP000007879"/>
    </source>
</evidence>
<dbReference type="SUPFAM" id="SSF52540">
    <property type="entry name" value="P-loop containing nucleoside triphosphate hydrolases"/>
    <property type="match status" value="1"/>
</dbReference>
<dbReference type="GO" id="GO:0005829">
    <property type="term" value="C:cytosol"/>
    <property type="evidence" value="ECO:0007669"/>
    <property type="project" value="TreeGrafter"/>
</dbReference>
<dbReference type="GO" id="GO:0004089">
    <property type="term" value="F:carbonate dehydratase activity"/>
    <property type="evidence" value="ECO:0007669"/>
    <property type="project" value="InterPro"/>
</dbReference>
<dbReference type="EnsemblMetazoa" id="XM_019994737.1">
    <property type="protein sequence ID" value="XP_019850296.1"/>
    <property type="gene ID" value="LOC109581017"/>
</dbReference>
<dbReference type="PROSITE" id="PS00704">
    <property type="entry name" value="PROK_CO2_ANHYDRASE_1"/>
    <property type="match status" value="1"/>
</dbReference>
<dbReference type="Gene3D" id="3.40.50.300">
    <property type="entry name" value="P-loop containing nucleotide triphosphate hydrolases"/>
    <property type="match status" value="2"/>
</dbReference>
<sequence length="1478" mass="170687">MAATEPAISVFDSTVTNLDFIEEVEGLLTKKGLEISDLQVNLKKDDSTADLIPGKDWYSFGKSMKVECNSLDDIKENNKTLKGKKTALLHLLIERDNIRYEDIIYGYYTLGQSENISCVLDYLASQRKEKEPHTTVHKEKPLPSNRLKLQYIWQANYRERQGRPPPIGKKQEFSVETYKTQFYGMLWSEEEEHIQKLKMKCNGRYKLYITDNVPQEVKFLQQDGDLYGYIEDESFTDDKIEYATQASECVYLKMPDGSHLKAFLSQYNYTHIEQLLYINIPKGHLKFSSFSFNKEEGDDIIAQFEVKHSYFDHLHRAVVNIPSYVASCLLPNETSFSEFENGIRFEPRCEYSFMRLDRDQQTKALRMITSVPSHSDIKSCPPPVILYGPFGCGKTRILARAAYEIMRNRFNRRDSWIRILICAHHPQSVNTFIVDYFSRIKKDDFSSQFDIFLVSRYLGNPYPTSRNSPYYKTLDELRESNCDFKNLIIVTSYSTSLQLYEILNVPDHGYFTHVLLDEAAQVREPEAIIPLALATRDAKIVLAGDDNQVGPRTLVFGQEAKNCGLNVSLLTRLMERYKKISPVASEYFTKLTVNYRSHQSLLQLPELFYGPIQSTDNKPYWHHRGPTGYKFVCSDSRLVPDYIDKDQQLVEACIVLEEVLHYLKEMENEYRPPKVCIISSTRKQLNHIKKMASRYPCYDVLKKKKVSFLPSFMIQGHEFQAIFISLLEPLKDGKNREYLTKSLFNKFVFNTVITRAKSLVVCVAKPLELLDFEDQYIKLTLEAKCWHEYLHLCLVRGAVDHLTQSRIQKEVFERLATYKKIPFDAAVLKRYEELDSVSSSTSKEQSLLDDNLSTQSEGSTHLEYKIKESGYTQVKPFEMQPVPNYPKVTEGLSTQGKELTRKIEELKMELKSVNKDLLHTKEEMECTKEEMESEIDALKGTVKEKEKEISATKNKLEAVKKMAKAKDMQIMRQLSRGSASSPELEKQAPLSHDIKSLTKEKNVSKNHSDMCTQTEKYEVQKPSKPSAKLTVYDNNRQKGIAMIYGLFTLFILLTLLRFDLKIAPLPGVKVVASTKFLVAGGQSRQLNWEEFGFIMDIPKNALPRGFLAEVVIRVSLSGPYIYPDPKTWKPASAVYWISSSKDFINPVLLRIWHNMRGKTDLSSIKVLTADDNPENRTYIFKEVHDSKITINGPFVYILLNHFSSYTAVTDGDIRHFKGSLIYRKSPKSDKIWEYSFVVYKCHVNGIIEKLLDGSYSGWTYDYPEFYPVTFEDNSAALELYLTHNQSSNNWEFIEKMRPLICRKGELQNQIGSTSSLPFMLQWTGKGYPYKAEAKILRLSFSGAEQPKEIKFISNSIDEGEGNKISYKSGGVIPRHENLLEYVNKITKSKEFCWHLGMKPEDCARIERDEHSIKERIMEVLRSWQATGERTWKDLIKAIALTGECMEAKKFARAHNVQFDEEKDKLVFDNCPKINENLY</sequence>
<dbReference type="PANTHER" id="PTHR10887">
    <property type="entry name" value="DNA2/NAM7 HELICASE FAMILY"/>
    <property type="match status" value="1"/>
</dbReference>
<dbReference type="InterPro" id="IPR041677">
    <property type="entry name" value="DNA2/NAM7_AAA_11"/>
</dbReference>
<dbReference type="KEGG" id="aqu:109581017"/>
<dbReference type="GO" id="GO:0004386">
    <property type="term" value="F:helicase activity"/>
    <property type="evidence" value="ECO:0007669"/>
    <property type="project" value="InterPro"/>
</dbReference>
<dbReference type="InterPro" id="IPR015892">
    <property type="entry name" value="Carbonic_anhydrase_CS"/>
</dbReference>
<proteinExistence type="predicted"/>
<dbReference type="Gene3D" id="1.10.533.10">
    <property type="entry name" value="Death Domain, Fas"/>
    <property type="match status" value="1"/>
</dbReference>
<dbReference type="RefSeq" id="XP_019850296.1">
    <property type="nucleotide sequence ID" value="XM_019994737.1"/>
</dbReference>
<keyword evidence="1" id="KW-0175">Coiled coil</keyword>
<dbReference type="GeneID" id="109581017"/>
<reference evidence="4" key="2">
    <citation type="submission" date="2024-06" db="UniProtKB">
        <authorList>
            <consortium name="EnsemblMetazoa"/>
        </authorList>
    </citation>
    <scope>IDENTIFICATION</scope>
</reference>
<protein>
    <recommendedName>
        <fullName evidence="6">Death domain-containing protein</fullName>
    </recommendedName>
</protein>
<dbReference type="GO" id="GO:0035194">
    <property type="term" value="P:regulatory ncRNA-mediated post-transcriptional gene silencing"/>
    <property type="evidence" value="ECO:0007669"/>
    <property type="project" value="TreeGrafter"/>
</dbReference>
<dbReference type="Pfam" id="PF13086">
    <property type="entry name" value="AAA_11"/>
    <property type="match status" value="1"/>
</dbReference>
<accession>A0AAN0J0Q5</accession>
<feature type="domain" description="DNA2/NAM7 helicase-like C-terminal" evidence="3">
    <location>
        <begin position="566"/>
        <end position="764"/>
    </location>
</feature>
<dbReference type="InterPro" id="IPR027417">
    <property type="entry name" value="P-loop_NTPase"/>
</dbReference>
<name>A0AAN0J0Q5_AMPQE</name>
<evidence type="ECO:0000256" key="1">
    <source>
        <dbReference type="SAM" id="Coils"/>
    </source>
</evidence>
<evidence type="ECO:0000259" key="2">
    <source>
        <dbReference type="Pfam" id="PF13086"/>
    </source>
</evidence>
<evidence type="ECO:0000313" key="4">
    <source>
        <dbReference type="EnsemblMetazoa" id="XP_019850296.1"/>
    </source>
</evidence>
<organism evidence="4 5">
    <name type="scientific">Amphimedon queenslandica</name>
    <name type="common">Sponge</name>
    <dbReference type="NCBI Taxonomy" id="400682"/>
    <lineage>
        <taxon>Eukaryota</taxon>
        <taxon>Metazoa</taxon>
        <taxon>Porifera</taxon>
        <taxon>Demospongiae</taxon>
        <taxon>Heteroscleromorpha</taxon>
        <taxon>Haplosclerida</taxon>
        <taxon>Niphatidae</taxon>
        <taxon>Amphimedon</taxon>
    </lineage>
</organism>
<evidence type="ECO:0008006" key="6">
    <source>
        <dbReference type="Google" id="ProtNLM"/>
    </source>
</evidence>
<feature type="coiled-coil region" evidence="1">
    <location>
        <begin position="889"/>
        <end position="962"/>
    </location>
</feature>
<dbReference type="CDD" id="cd01670">
    <property type="entry name" value="Death"/>
    <property type="match status" value="1"/>
</dbReference>
<dbReference type="Proteomes" id="UP000007879">
    <property type="component" value="Unassembled WGS sequence"/>
</dbReference>
<dbReference type="InterPro" id="IPR041679">
    <property type="entry name" value="DNA2/NAM7-like_C"/>
</dbReference>
<dbReference type="GO" id="GO:0015976">
    <property type="term" value="P:carbon utilization"/>
    <property type="evidence" value="ECO:0007669"/>
    <property type="project" value="InterPro"/>
</dbReference>
<evidence type="ECO:0000259" key="3">
    <source>
        <dbReference type="Pfam" id="PF13087"/>
    </source>
</evidence>
<feature type="domain" description="DNA2/NAM7 helicase helicase" evidence="2">
    <location>
        <begin position="502"/>
        <end position="551"/>
    </location>
</feature>
<dbReference type="PANTHER" id="PTHR10887:SF365">
    <property type="entry name" value="HELICASE WITH ZINC FINGER DOMAIN-RELATED"/>
    <property type="match status" value="1"/>
</dbReference>
<dbReference type="Pfam" id="PF13087">
    <property type="entry name" value="AAA_12"/>
    <property type="match status" value="1"/>
</dbReference>
<keyword evidence="5" id="KW-1185">Reference proteome</keyword>
<reference evidence="5" key="1">
    <citation type="journal article" date="2010" name="Nature">
        <title>The Amphimedon queenslandica genome and the evolution of animal complexity.</title>
        <authorList>
            <person name="Srivastava M."/>
            <person name="Simakov O."/>
            <person name="Chapman J."/>
            <person name="Fahey B."/>
            <person name="Gauthier M.E."/>
            <person name="Mitros T."/>
            <person name="Richards G.S."/>
            <person name="Conaco C."/>
            <person name="Dacre M."/>
            <person name="Hellsten U."/>
            <person name="Larroux C."/>
            <person name="Putnam N.H."/>
            <person name="Stanke M."/>
            <person name="Adamska M."/>
            <person name="Darling A."/>
            <person name="Degnan S.M."/>
            <person name="Oakley T.H."/>
            <person name="Plachetzki D.C."/>
            <person name="Zhai Y."/>
            <person name="Adamski M."/>
            <person name="Calcino A."/>
            <person name="Cummins S.F."/>
            <person name="Goodstein D.M."/>
            <person name="Harris C."/>
            <person name="Jackson D.J."/>
            <person name="Leys S.P."/>
            <person name="Shu S."/>
            <person name="Woodcroft B.J."/>
            <person name="Vervoort M."/>
            <person name="Kosik K.S."/>
            <person name="Manning G."/>
            <person name="Degnan B.M."/>
            <person name="Rokhsar D.S."/>
        </authorList>
    </citation>
    <scope>NUCLEOTIDE SEQUENCE [LARGE SCALE GENOMIC DNA]</scope>
</reference>
<dbReference type="InterPro" id="IPR011029">
    <property type="entry name" value="DEATH-like_dom_sf"/>
</dbReference>
<dbReference type="InterPro" id="IPR045055">
    <property type="entry name" value="DNA2/NAM7-like"/>
</dbReference>
<dbReference type="GO" id="GO:0043186">
    <property type="term" value="C:P granule"/>
    <property type="evidence" value="ECO:0007669"/>
    <property type="project" value="TreeGrafter"/>
</dbReference>
<dbReference type="GO" id="GO:0008270">
    <property type="term" value="F:zinc ion binding"/>
    <property type="evidence" value="ECO:0007669"/>
    <property type="project" value="InterPro"/>
</dbReference>